<evidence type="ECO:0000313" key="1">
    <source>
        <dbReference type="EMBL" id="MST56856.1"/>
    </source>
</evidence>
<dbReference type="Gene3D" id="1.10.150.240">
    <property type="entry name" value="Putative phosphatase, domain 2"/>
    <property type="match status" value="1"/>
</dbReference>
<dbReference type="PRINTS" id="PR00413">
    <property type="entry name" value="HADHALOGNASE"/>
</dbReference>
<keyword evidence="1" id="KW-0378">Hydrolase</keyword>
<dbReference type="Proteomes" id="UP000476055">
    <property type="component" value="Unassembled WGS sequence"/>
</dbReference>
<comment type="caution">
    <text evidence="1">The sequence shown here is derived from an EMBL/GenBank/DDBJ whole genome shotgun (WGS) entry which is preliminary data.</text>
</comment>
<dbReference type="SFLD" id="SFLDG01135">
    <property type="entry name" value="C1.5.6:_HAD__Beta-PGM__Phospha"/>
    <property type="match status" value="1"/>
</dbReference>
<dbReference type="InterPro" id="IPR006439">
    <property type="entry name" value="HAD-SF_hydro_IA"/>
</dbReference>
<accession>A0A6L5YEW8</accession>
<gene>
    <name evidence="1" type="ORF">FYJ59_01085</name>
</gene>
<dbReference type="RefSeq" id="WP_154494912.1">
    <property type="nucleotide sequence ID" value="NZ_VUMU01000001.1"/>
</dbReference>
<proteinExistence type="predicted"/>
<name>A0A6L5YEW8_9FIRM</name>
<dbReference type="InterPro" id="IPR041492">
    <property type="entry name" value="HAD_2"/>
</dbReference>
<dbReference type="NCBIfam" id="TIGR01549">
    <property type="entry name" value="HAD-SF-IA-v1"/>
    <property type="match status" value="1"/>
</dbReference>
<evidence type="ECO:0000313" key="2">
    <source>
        <dbReference type="Proteomes" id="UP000476055"/>
    </source>
</evidence>
<dbReference type="InterPro" id="IPR050155">
    <property type="entry name" value="HAD-like_hydrolase_sf"/>
</dbReference>
<dbReference type="PANTHER" id="PTHR43434:SF1">
    <property type="entry name" value="PHOSPHOGLYCOLATE PHOSPHATASE"/>
    <property type="match status" value="1"/>
</dbReference>
<dbReference type="GO" id="GO:0008967">
    <property type="term" value="F:phosphoglycolate phosphatase activity"/>
    <property type="evidence" value="ECO:0007669"/>
    <property type="project" value="TreeGrafter"/>
</dbReference>
<dbReference type="SFLD" id="SFLDG01129">
    <property type="entry name" value="C1.5:_HAD__Beta-PGM__Phosphata"/>
    <property type="match status" value="1"/>
</dbReference>
<dbReference type="AlphaFoldDB" id="A0A6L5YEW8"/>
<dbReference type="NCBIfam" id="TIGR01509">
    <property type="entry name" value="HAD-SF-IA-v3"/>
    <property type="match status" value="1"/>
</dbReference>
<dbReference type="Gene3D" id="3.40.50.1000">
    <property type="entry name" value="HAD superfamily/HAD-like"/>
    <property type="match status" value="1"/>
</dbReference>
<dbReference type="GO" id="GO:0006281">
    <property type="term" value="P:DNA repair"/>
    <property type="evidence" value="ECO:0007669"/>
    <property type="project" value="TreeGrafter"/>
</dbReference>
<dbReference type="InterPro" id="IPR036412">
    <property type="entry name" value="HAD-like_sf"/>
</dbReference>
<dbReference type="SFLD" id="SFLDS00003">
    <property type="entry name" value="Haloacid_Dehalogenase"/>
    <property type="match status" value="1"/>
</dbReference>
<sequence length="217" mass="24003">MKKAVIFDLDGTLSDSIMSMKYSGDKTMAEFGYGPFSVQDYKYFVGDGAANLVKRALIKGGDTELTHFEAAYARYREIFQANCMYQVKPYEGIPKLLEELKKRGMKIAVLSNKPHHATLDVIESLFGKDYFDVVQGQVDGVPIKPDPAGVFRILDQFGLTADEVLYMGDTATDMKTGKAAGAFTVGVLWGFRDRAELEEGHADAIIAQPLDLLKYCS</sequence>
<reference evidence="1 2" key="1">
    <citation type="submission" date="2019-08" db="EMBL/GenBank/DDBJ databases">
        <title>In-depth cultivation of the pig gut microbiome towards novel bacterial diversity and tailored functional studies.</title>
        <authorList>
            <person name="Wylensek D."/>
            <person name="Hitch T.C.A."/>
            <person name="Clavel T."/>
        </authorList>
    </citation>
    <scope>NUCLEOTIDE SEQUENCE [LARGE SCALE GENOMIC DNA]</scope>
    <source>
        <strain evidence="1 2">WCA3-601-WT-6H</strain>
    </source>
</reference>
<dbReference type="EMBL" id="VUMU01000001">
    <property type="protein sequence ID" value="MST56856.1"/>
    <property type="molecule type" value="Genomic_DNA"/>
</dbReference>
<protein>
    <submittedName>
        <fullName evidence="1">HAD family hydrolase</fullName>
    </submittedName>
</protein>
<dbReference type="InterPro" id="IPR023198">
    <property type="entry name" value="PGP-like_dom2"/>
</dbReference>
<dbReference type="Pfam" id="PF13419">
    <property type="entry name" value="HAD_2"/>
    <property type="match status" value="1"/>
</dbReference>
<dbReference type="SUPFAM" id="SSF56784">
    <property type="entry name" value="HAD-like"/>
    <property type="match status" value="1"/>
</dbReference>
<dbReference type="PANTHER" id="PTHR43434">
    <property type="entry name" value="PHOSPHOGLYCOLATE PHOSPHATASE"/>
    <property type="match status" value="1"/>
</dbReference>
<dbReference type="GO" id="GO:0005829">
    <property type="term" value="C:cytosol"/>
    <property type="evidence" value="ECO:0007669"/>
    <property type="project" value="TreeGrafter"/>
</dbReference>
<organism evidence="1 2">
    <name type="scientific">Waltera intestinalis</name>
    <dbReference type="NCBI Taxonomy" id="2606635"/>
    <lineage>
        <taxon>Bacteria</taxon>
        <taxon>Bacillati</taxon>
        <taxon>Bacillota</taxon>
        <taxon>Clostridia</taxon>
        <taxon>Lachnospirales</taxon>
        <taxon>Lachnospiraceae</taxon>
        <taxon>Waltera</taxon>
    </lineage>
</organism>
<dbReference type="InterPro" id="IPR023214">
    <property type="entry name" value="HAD_sf"/>
</dbReference>
<keyword evidence="2" id="KW-1185">Reference proteome</keyword>